<dbReference type="EC" id="2.7.11.1" evidence="3"/>
<reference evidence="3 4" key="1">
    <citation type="submission" date="2017-03" db="EMBL/GenBank/DDBJ databases">
        <authorList>
            <person name="Afonso C.L."/>
            <person name="Miller P.J."/>
            <person name="Scott M.A."/>
            <person name="Spackman E."/>
            <person name="Goraichik I."/>
            <person name="Dimitrov K.M."/>
            <person name="Suarez D.L."/>
            <person name="Swayne D.E."/>
        </authorList>
    </citation>
    <scope>NUCLEOTIDE SEQUENCE [LARGE SCALE GENOMIC DNA]</scope>
    <source>
        <strain evidence="3">SB41UT1</strain>
    </source>
</reference>
<dbReference type="SMART" id="SM00220">
    <property type="entry name" value="S_TKc"/>
    <property type="match status" value="1"/>
</dbReference>
<dbReference type="EMBL" id="FWPT01000004">
    <property type="protein sequence ID" value="SMA45296.1"/>
    <property type="molecule type" value="Genomic_DNA"/>
</dbReference>
<dbReference type="GO" id="GO:0004674">
    <property type="term" value="F:protein serine/threonine kinase activity"/>
    <property type="evidence" value="ECO:0007669"/>
    <property type="project" value="UniProtKB-EC"/>
</dbReference>
<dbReference type="AlphaFoldDB" id="A0A1X7AIH5"/>
<dbReference type="GO" id="GO:0005524">
    <property type="term" value="F:ATP binding"/>
    <property type="evidence" value="ECO:0007669"/>
    <property type="project" value="InterPro"/>
</dbReference>
<evidence type="ECO:0000259" key="2">
    <source>
        <dbReference type="PROSITE" id="PS50011"/>
    </source>
</evidence>
<evidence type="ECO:0000313" key="4">
    <source>
        <dbReference type="Proteomes" id="UP000196573"/>
    </source>
</evidence>
<dbReference type="PROSITE" id="PS50011">
    <property type="entry name" value="PROTEIN_KINASE_DOM"/>
    <property type="match status" value="1"/>
</dbReference>
<protein>
    <submittedName>
        <fullName evidence="3">Serine/threonine-protein kinase PknA</fullName>
        <ecNumber evidence="3">2.7.11.1</ecNumber>
    </submittedName>
</protein>
<feature type="domain" description="Protein kinase" evidence="2">
    <location>
        <begin position="110"/>
        <end position="412"/>
    </location>
</feature>
<dbReference type="InterPro" id="IPR011009">
    <property type="entry name" value="Kinase-like_dom_sf"/>
</dbReference>
<feature type="region of interest" description="Disordered" evidence="1">
    <location>
        <begin position="1"/>
        <end position="27"/>
    </location>
</feature>
<dbReference type="InterPro" id="IPR000719">
    <property type="entry name" value="Prot_kinase_dom"/>
</dbReference>
<dbReference type="Pfam" id="PF00069">
    <property type="entry name" value="Pkinase"/>
    <property type="match status" value="1"/>
</dbReference>
<keyword evidence="3" id="KW-0808">Transferase</keyword>
<gene>
    <name evidence="3" type="primary">pknA_1</name>
    <name evidence="3" type="ORF">EHSB41UT_01880</name>
</gene>
<sequence length="414" mass="46095">MGTGVTPPVVTSSGSQKTVPGSTVTVQKDIKPSTAQGKKQTTFNFKVEEDASVSILYMGKAHASEKLERRLKQDVPLLFRGVQEALNGGWNPPRILSTSNRPFYKLSRQLMLKSTGHQGAFSHTCLGRWKGEPGKVFLKLQNDKEVSAEQVTAESLLLQKLQHPNIVSLIASGTCEGLVEGRKESRSWMIEESGEKDLYQTLENYDLSNLQSAFECVSDCVDGIAYLHKNRILHNDLKPDNIVWCKRAGYVRWVIADLGAALTVDDAQTDQGPRGTYAYLAPEALPEVGQKLSYASDIWSLGFILAALTGQVTPRDLFADDEKHQRRGYTVPELHGIWRKITGDGKPLEEYCLSITGKSFDRYVSAKVPLTDYRADQPWQMQLLLVALACVREKPEDRPTAKELQAWRDTALAK</sequence>
<dbReference type="PANTHER" id="PTHR44167">
    <property type="entry name" value="OVARIAN-SPECIFIC SERINE/THREONINE-PROTEIN KINASE LOK-RELATED"/>
    <property type="match status" value="1"/>
</dbReference>
<dbReference type="GO" id="GO:0005737">
    <property type="term" value="C:cytoplasm"/>
    <property type="evidence" value="ECO:0007669"/>
    <property type="project" value="TreeGrafter"/>
</dbReference>
<evidence type="ECO:0000256" key="1">
    <source>
        <dbReference type="SAM" id="MobiDB-lite"/>
    </source>
</evidence>
<name>A0A1X7AIH5_9GAMM</name>
<keyword evidence="4" id="KW-1185">Reference proteome</keyword>
<proteinExistence type="predicted"/>
<dbReference type="Gene3D" id="1.10.510.10">
    <property type="entry name" value="Transferase(Phosphotransferase) domain 1"/>
    <property type="match status" value="1"/>
</dbReference>
<organism evidence="3 4">
    <name type="scientific">Parendozoicomonas haliclonae</name>
    <dbReference type="NCBI Taxonomy" id="1960125"/>
    <lineage>
        <taxon>Bacteria</taxon>
        <taxon>Pseudomonadati</taxon>
        <taxon>Pseudomonadota</taxon>
        <taxon>Gammaproteobacteria</taxon>
        <taxon>Oceanospirillales</taxon>
        <taxon>Endozoicomonadaceae</taxon>
        <taxon>Parendozoicomonas</taxon>
    </lineage>
</organism>
<evidence type="ECO:0000313" key="3">
    <source>
        <dbReference type="EMBL" id="SMA45296.1"/>
    </source>
</evidence>
<dbReference type="Proteomes" id="UP000196573">
    <property type="component" value="Unassembled WGS sequence"/>
</dbReference>
<keyword evidence="3" id="KW-0418">Kinase</keyword>
<feature type="compositionally biased region" description="Polar residues" evidence="1">
    <location>
        <begin position="9"/>
        <end position="26"/>
    </location>
</feature>
<dbReference type="PANTHER" id="PTHR44167:SF24">
    <property type="entry name" value="SERINE_THREONINE-PROTEIN KINASE CHK2"/>
    <property type="match status" value="1"/>
</dbReference>
<dbReference type="CDD" id="cd00180">
    <property type="entry name" value="PKc"/>
    <property type="match status" value="1"/>
</dbReference>
<accession>A0A1X7AIH5</accession>
<dbReference type="SUPFAM" id="SSF56112">
    <property type="entry name" value="Protein kinase-like (PK-like)"/>
    <property type="match status" value="1"/>
</dbReference>
<dbReference type="Gene3D" id="3.30.200.20">
    <property type="entry name" value="Phosphorylase Kinase, domain 1"/>
    <property type="match status" value="1"/>
</dbReference>